<dbReference type="Proteomes" id="UP000580250">
    <property type="component" value="Unassembled WGS sequence"/>
</dbReference>
<dbReference type="Gene3D" id="3.30.460.10">
    <property type="entry name" value="Beta Polymerase, domain 2"/>
    <property type="match status" value="1"/>
</dbReference>
<evidence type="ECO:0000313" key="1">
    <source>
        <dbReference type="EMBL" id="CAD2181447.1"/>
    </source>
</evidence>
<name>A0A6V7W2Q0_MELEN</name>
<accession>A0A6V7W2Q0</accession>
<dbReference type="InterPro" id="IPR043519">
    <property type="entry name" value="NT_sf"/>
</dbReference>
<gene>
    <name evidence="1" type="ORF">MENT_LOCUS33594</name>
</gene>
<protein>
    <submittedName>
        <fullName evidence="1">Uncharacterized protein</fullName>
    </submittedName>
</protein>
<comment type="caution">
    <text evidence="1">The sequence shown here is derived from an EMBL/GenBank/DDBJ whole genome shotgun (WGS) entry which is preliminary data.</text>
</comment>
<dbReference type="AlphaFoldDB" id="A0A6V7W2Q0"/>
<dbReference type="EMBL" id="CAJEWN010000400">
    <property type="protein sequence ID" value="CAD2181447.1"/>
    <property type="molecule type" value="Genomic_DNA"/>
</dbReference>
<evidence type="ECO:0000313" key="2">
    <source>
        <dbReference type="Proteomes" id="UP000580250"/>
    </source>
</evidence>
<proteinExistence type="predicted"/>
<reference evidence="1 2" key="1">
    <citation type="submission" date="2020-08" db="EMBL/GenBank/DDBJ databases">
        <authorList>
            <person name="Koutsovoulos G."/>
            <person name="Danchin GJ E."/>
        </authorList>
    </citation>
    <scope>NUCLEOTIDE SEQUENCE [LARGE SCALE GENOMIC DNA]</scope>
</reference>
<sequence>MIVLLPNYEKINEINLQYTNNLVFNEDQNSLYNIIRRMEGVSSLFKVGGRVPLLKLKYYGYDFDLLFVEVPCYIPLRKEYKENLNLEDTDKLINQIIFNLKMGPIEDIRSVILPLSGSILSNVKRNNILFKGYRSNLYIAKLMEKNFENFKTLLLVLKIWAKSFSFFVLKFYLKI</sequence>
<organism evidence="1 2">
    <name type="scientific">Meloidogyne enterolobii</name>
    <name type="common">Root-knot nematode worm</name>
    <name type="synonym">Meloidogyne mayaguensis</name>
    <dbReference type="NCBI Taxonomy" id="390850"/>
    <lineage>
        <taxon>Eukaryota</taxon>
        <taxon>Metazoa</taxon>
        <taxon>Ecdysozoa</taxon>
        <taxon>Nematoda</taxon>
        <taxon>Chromadorea</taxon>
        <taxon>Rhabditida</taxon>
        <taxon>Tylenchina</taxon>
        <taxon>Tylenchomorpha</taxon>
        <taxon>Tylenchoidea</taxon>
        <taxon>Meloidogynidae</taxon>
        <taxon>Meloidogyninae</taxon>
        <taxon>Meloidogyne</taxon>
    </lineage>
</organism>